<dbReference type="RefSeq" id="WP_156354797.1">
    <property type="nucleotide sequence ID" value="NZ_CACRST010000023.1"/>
</dbReference>
<proteinExistence type="inferred from homology"/>
<dbReference type="CDD" id="cd05466">
    <property type="entry name" value="PBP2_LTTR_substrate"/>
    <property type="match status" value="1"/>
</dbReference>
<dbReference type="PROSITE" id="PS50931">
    <property type="entry name" value="HTH_LYSR"/>
    <property type="match status" value="1"/>
</dbReference>
<dbReference type="SUPFAM" id="SSF46785">
    <property type="entry name" value="Winged helix' DNA-binding domain"/>
    <property type="match status" value="1"/>
</dbReference>
<accession>A0A6N2UZL2</accession>
<dbReference type="InterPro" id="IPR036388">
    <property type="entry name" value="WH-like_DNA-bd_sf"/>
</dbReference>
<evidence type="ECO:0000256" key="3">
    <source>
        <dbReference type="ARBA" id="ARBA00023125"/>
    </source>
</evidence>
<dbReference type="Pfam" id="PF03466">
    <property type="entry name" value="LysR_substrate"/>
    <property type="match status" value="1"/>
</dbReference>
<sequence>MEIRNLESFIQVAALGSFTRAAESMGYTQSSVSTQIQNLESELGIPLFERINHSVKLTEKGKEILSLAHQLFRTVDAIKKTADNPLSLSGHIRIAAAPSLCHWLFQHDFEQFHQLFPGISLEIVSTSTEDMFGLLNRNEVDLVYTLDHHLYDRNYVIAYEAPVTCHFFCSQNHPLAKKSSVPLEDLVQETFVLTERNMSYQKLLDEFLTSRSLDINPFLELGDTSLIAQMLRRGNLLSFLPDYVCESGVQDKSLARIHVPDLHIEIWKQLLYHKNKWISPEIQCMIDYLGQEAFQ</sequence>
<evidence type="ECO:0000256" key="1">
    <source>
        <dbReference type="ARBA" id="ARBA00009437"/>
    </source>
</evidence>
<dbReference type="AlphaFoldDB" id="A0A6N2UZL2"/>
<feature type="domain" description="HTH lysR-type" evidence="5">
    <location>
        <begin position="1"/>
        <end position="58"/>
    </location>
</feature>
<dbReference type="PANTHER" id="PTHR30126:SF40">
    <property type="entry name" value="HTH-TYPE TRANSCRIPTIONAL REGULATOR GLTR"/>
    <property type="match status" value="1"/>
</dbReference>
<dbReference type="InterPro" id="IPR005119">
    <property type="entry name" value="LysR_subst-bd"/>
</dbReference>
<reference evidence="6" key="1">
    <citation type="submission" date="2019-11" db="EMBL/GenBank/DDBJ databases">
        <authorList>
            <person name="Feng L."/>
        </authorList>
    </citation>
    <scope>NUCLEOTIDE SEQUENCE</scope>
    <source>
        <strain evidence="6">BgluceraseaLFYP119</strain>
    </source>
</reference>
<name>A0A6N2UZL2_9FIRM</name>
<dbReference type="Gene3D" id="3.40.190.290">
    <property type="match status" value="1"/>
</dbReference>
<gene>
    <name evidence="6" type="primary">cmpR_1</name>
    <name evidence="6" type="ORF">BGLFYP119_00024</name>
</gene>
<dbReference type="Gene3D" id="1.10.10.10">
    <property type="entry name" value="Winged helix-like DNA-binding domain superfamily/Winged helix DNA-binding domain"/>
    <property type="match status" value="1"/>
</dbReference>
<dbReference type="InterPro" id="IPR000847">
    <property type="entry name" value="LysR_HTH_N"/>
</dbReference>
<keyword evidence="2" id="KW-0805">Transcription regulation</keyword>
<protein>
    <submittedName>
        <fullName evidence="6">HTH-type transcriptional activator CmpR</fullName>
    </submittedName>
</protein>
<dbReference type="PANTHER" id="PTHR30126">
    <property type="entry name" value="HTH-TYPE TRANSCRIPTIONAL REGULATOR"/>
    <property type="match status" value="1"/>
</dbReference>
<dbReference type="SUPFAM" id="SSF53850">
    <property type="entry name" value="Periplasmic binding protein-like II"/>
    <property type="match status" value="1"/>
</dbReference>
<evidence type="ECO:0000256" key="4">
    <source>
        <dbReference type="ARBA" id="ARBA00023163"/>
    </source>
</evidence>
<keyword evidence="3" id="KW-0238">DNA-binding</keyword>
<evidence type="ECO:0000256" key="2">
    <source>
        <dbReference type="ARBA" id="ARBA00023015"/>
    </source>
</evidence>
<evidence type="ECO:0000313" key="6">
    <source>
        <dbReference type="EMBL" id="VYT22653.1"/>
    </source>
</evidence>
<dbReference type="FunFam" id="1.10.10.10:FF:000001">
    <property type="entry name" value="LysR family transcriptional regulator"/>
    <property type="match status" value="1"/>
</dbReference>
<evidence type="ECO:0000259" key="5">
    <source>
        <dbReference type="PROSITE" id="PS50931"/>
    </source>
</evidence>
<dbReference type="GO" id="GO:0003700">
    <property type="term" value="F:DNA-binding transcription factor activity"/>
    <property type="evidence" value="ECO:0007669"/>
    <property type="project" value="InterPro"/>
</dbReference>
<dbReference type="PRINTS" id="PR00039">
    <property type="entry name" value="HTHLYSR"/>
</dbReference>
<comment type="similarity">
    <text evidence="1">Belongs to the LysR transcriptional regulatory family.</text>
</comment>
<organism evidence="6">
    <name type="scientific">Blautia glucerasea</name>
    <dbReference type="NCBI Taxonomy" id="536633"/>
    <lineage>
        <taxon>Bacteria</taxon>
        <taxon>Bacillati</taxon>
        <taxon>Bacillota</taxon>
        <taxon>Clostridia</taxon>
        <taxon>Lachnospirales</taxon>
        <taxon>Lachnospiraceae</taxon>
        <taxon>Blautia</taxon>
    </lineage>
</organism>
<dbReference type="InterPro" id="IPR036390">
    <property type="entry name" value="WH_DNA-bd_sf"/>
</dbReference>
<keyword evidence="4" id="KW-0804">Transcription</keyword>
<dbReference type="GO" id="GO:0000976">
    <property type="term" value="F:transcription cis-regulatory region binding"/>
    <property type="evidence" value="ECO:0007669"/>
    <property type="project" value="TreeGrafter"/>
</dbReference>
<dbReference type="EMBL" id="CACRST010000023">
    <property type="protein sequence ID" value="VYT22653.1"/>
    <property type="molecule type" value="Genomic_DNA"/>
</dbReference>
<dbReference type="Pfam" id="PF00126">
    <property type="entry name" value="HTH_1"/>
    <property type="match status" value="1"/>
</dbReference>